<dbReference type="Gene3D" id="3.30.540.10">
    <property type="entry name" value="Fructose-1,6-Bisphosphatase, subunit A, domain 1"/>
    <property type="match status" value="1"/>
</dbReference>
<evidence type="ECO:0000256" key="1">
    <source>
        <dbReference type="ARBA" id="ARBA00009759"/>
    </source>
</evidence>
<comment type="cofactor">
    <cofactor evidence="5">
        <name>Mg(2+)</name>
        <dbReference type="ChEBI" id="CHEBI:18420"/>
    </cofactor>
</comment>
<protein>
    <submittedName>
        <fullName evidence="6">Inositol monophosphatase</fullName>
    </submittedName>
</protein>
<feature type="binding site" evidence="5">
    <location>
        <position position="87"/>
    </location>
    <ligand>
        <name>Mg(2+)</name>
        <dbReference type="ChEBI" id="CHEBI:18420"/>
        <label>1</label>
        <note>catalytic</note>
    </ligand>
</feature>
<dbReference type="SUPFAM" id="SSF56655">
    <property type="entry name" value="Carbohydrate phosphatase"/>
    <property type="match status" value="1"/>
</dbReference>
<dbReference type="EMBL" id="VCMV01000013">
    <property type="protein sequence ID" value="KAB0267765.1"/>
    <property type="molecule type" value="Genomic_DNA"/>
</dbReference>
<evidence type="ECO:0000313" key="6">
    <source>
        <dbReference type="EMBL" id="KAB0267765.1"/>
    </source>
</evidence>
<proteinExistence type="inferred from homology"/>
<dbReference type="GO" id="GO:0006020">
    <property type="term" value="P:inositol metabolic process"/>
    <property type="evidence" value="ECO:0007669"/>
    <property type="project" value="TreeGrafter"/>
</dbReference>
<dbReference type="OrthoDB" id="9785695at2"/>
<dbReference type="GO" id="GO:0007165">
    <property type="term" value="P:signal transduction"/>
    <property type="evidence" value="ECO:0007669"/>
    <property type="project" value="TreeGrafter"/>
</dbReference>
<dbReference type="Gene3D" id="3.40.190.80">
    <property type="match status" value="1"/>
</dbReference>
<comment type="similarity">
    <text evidence="1">Belongs to the inositol monophosphatase superfamily.</text>
</comment>
<dbReference type="Proteomes" id="UP000325684">
    <property type="component" value="Unassembled WGS sequence"/>
</dbReference>
<keyword evidence="3" id="KW-0378">Hydrolase</keyword>
<feature type="binding site" evidence="5">
    <location>
        <position position="90"/>
    </location>
    <ligand>
        <name>Mg(2+)</name>
        <dbReference type="ChEBI" id="CHEBI:18420"/>
        <label>2</label>
    </ligand>
</feature>
<dbReference type="PANTHER" id="PTHR20854">
    <property type="entry name" value="INOSITOL MONOPHOSPHATASE"/>
    <property type="match status" value="1"/>
</dbReference>
<name>A0A5N3PDP0_9HYPH</name>
<reference evidence="6 7" key="1">
    <citation type="journal article" date="2019" name="Microorganisms">
        <title>Genome Insights into the Novel Species Microvirga brassicacearum, a Rapeseed Endophyte with Biotechnological Potential.</title>
        <authorList>
            <person name="Jimenez-Gomez A."/>
            <person name="Saati-Santamaria Z."/>
            <person name="Igual J.M."/>
            <person name="Rivas R."/>
            <person name="Mateos P.F."/>
            <person name="Garcia-Fraile P."/>
        </authorList>
    </citation>
    <scope>NUCLEOTIDE SEQUENCE [LARGE SCALE GENOMIC DNA]</scope>
    <source>
        <strain evidence="6 7">CDVBN77</strain>
    </source>
</reference>
<evidence type="ECO:0000313" key="7">
    <source>
        <dbReference type="Proteomes" id="UP000325684"/>
    </source>
</evidence>
<evidence type="ECO:0000256" key="2">
    <source>
        <dbReference type="ARBA" id="ARBA00022723"/>
    </source>
</evidence>
<comment type="caution">
    <text evidence="6">The sequence shown here is derived from an EMBL/GenBank/DDBJ whole genome shotgun (WGS) entry which is preliminary data.</text>
</comment>
<dbReference type="PRINTS" id="PR00377">
    <property type="entry name" value="IMPHPHTASES"/>
</dbReference>
<dbReference type="GO" id="GO:0008934">
    <property type="term" value="F:inositol monophosphate 1-phosphatase activity"/>
    <property type="evidence" value="ECO:0007669"/>
    <property type="project" value="TreeGrafter"/>
</dbReference>
<evidence type="ECO:0000256" key="3">
    <source>
        <dbReference type="ARBA" id="ARBA00022801"/>
    </source>
</evidence>
<dbReference type="GO" id="GO:0046872">
    <property type="term" value="F:metal ion binding"/>
    <property type="evidence" value="ECO:0007669"/>
    <property type="project" value="UniProtKB-KW"/>
</dbReference>
<dbReference type="PROSITE" id="PS00630">
    <property type="entry name" value="IMP_2"/>
    <property type="match status" value="1"/>
</dbReference>
<dbReference type="GO" id="GO:0046854">
    <property type="term" value="P:phosphatidylinositol phosphate biosynthetic process"/>
    <property type="evidence" value="ECO:0007669"/>
    <property type="project" value="InterPro"/>
</dbReference>
<feature type="binding site" evidence="5">
    <location>
        <position position="216"/>
    </location>
    <ligand>
        <name>Mg(2+)</name>
        <dbReference type="ChEBI" id="CHEBI:18420"/>
        <label>1</label>
        <note>catalytic</note>
    </ligand>
</feature>
<keyword evidence="2 5" id="KW-0479">Metal-binding</keyword>
<feature type="binding site" evidence="5">
    <location>
        <position position="89"/>
    </location>
    <ligand>
        <name>Mg(2+)</name>
        <dbReference type="ChEBI" id="CHEBI:18420"/>
        <label>1</label>
        <note>catalytic</note>
    </ligand>
</feature>
<dbReference type="InterPro" id="IPR020550">
    <property type="entry name" value="Inositol_monophosphatase_CS"/>
</dbReference>
<accession>A0A5N3PDP0</accession>
<gene>
    <name evidence="6" type="ORF">FEZ63_09060</name>
</gene>
<dbReference type="AlphaFoldDB" id="A0A5N3PDP0"/>
<keyword evidence="4 5" id="KW-0460">Magnesium</keyword>
<dbReference type="PANTHER" id="PTHR20854:SF4">
    <property type="entry name" value="INOSITOL-1-MONOPHOSPHATASE-RELATED"/>
    <property type="match status" value="1"/>
</dbReference>
<dbReference type="PROSITE" id="PS00629">
    <property type="entry name" value="IMP_1"/>
    <property type="match status" value="1"/>
</dbReference>
<dbReference type="Pfam" id="PF00459">
    <property type="entry name" value="Inositol_P"/>
    <property type="match status" value="1"/>
</dbReference>
<dbReference type="InterPro" id="IPR000760">
    <property type="entry name" value="Inositol_monophosphatase-like"/>
</dbReference>
<evidence type="ECO:0000256" key="4">
    <source>
        <dbReference type="ARBA" id="ARBA00022842"/>
    </source>
</evidence>
<dbReference type="InterPro" id="IPR020583">
    <property type="entry name" value="Inositol_monoP_metal-BS"/>
</dbReference>
<organism evidence="6 7">
    <name type="scientific">Microvirga brassicacearum</name>
    <dbReference type="NCBI Taxonomy" id="2580413"/>
    <lineage>
        <taxon>Bacteria</taxon>
        <taxon>Pseudomonadati</taxon>
        <taxon>Pseudomonadota</taxon>
        <taxon>Alphaproteobacteria</taxon>
        <taxon>Hyphomicrobiales</taxon>
        <taxon>Methylobacteriaceae</taxon>
        <taxon>Microvirga</taxon>
    </lineage>
</organism>
<feature type="binding site" evidence="5">
    <location>
        <position position="72"/>
    </location>
    <ligand>
        <name>Mg(2+)</name>
        <dbReference type="ChEBI" id="CHEBI:18420"/>
        <label>1</label>
        <note>catalytic</note>
    </ligand>
</feature>
<sequence length="282" mass="30192">MSTFIESSQLLDIARKAALTVGEPLRMAFRTPMDYEYKRDLHDIVTIHDRASEERIRSIIFSEIPDSTFVGEEGGKEGDGAVVWYVDPIDGTSNFASGIAHWCVSIAAAVEGELVAGVIFDPIAGNLFSADLGGARLNDVPIMCRARVDEGKAVLLTGFPNARHVRDVGDRAFGAQAELLDSCHAVRNLGSGALHLAHLAAGWADATMGLSTNPWDVAAGILILRQAGGRFVGLDNGRMLEPAFLAPDYFAHGGEAAYPTLERVTYALSAREAAPKQREIAG</sequence>
<keyword evidence="7" id="KW-1185">Reference proteome</keyword>
<evidence type="ECO:0000256" key="5">
    <source>
        <dbReference type="PIRSR" id="PIRSR600760-2"/>
    </source>
</evidence>